<dbReference type="AlphaFoldDB" id="A0A239JZA8"/>
<sequence>MKYTKATNYALHIMAFFVKQDGRENLSLQPIANHMDISSTYLSKILTQLVKADLIQSAPGVNGGYSLRKPKDEISFFDVIQAIEGSGALFTCEMSDQGDCSLEKVMRAAENHMLTYLKEKKLYEVVAENMIGDTCKK</sequence>
<dbReference type="EMBL" id="FZOJ01000041">
    <property type="protein sequence ID" value="SNT11105.1"/>
    <property type="molecule type" value="Genomic_DNA"/>
</dbReference>
<dbReference type="GO" id="GO:0003700">
    <property type="term" value="F:DNA-binding transcription factor activity"/>
    <property type="evidence" value="ECO:0007669"/>
    <property type="project" value="TreeGrafter"/>
</dbReference>
<dbReference type="InterPro" id="IPR000944">
    <property type="entry name" value="Tscrpt_reg_Rrf2"/>
</dbReference>
<name>A0A239JZA8_9FIRM</name>
<dbReference type="RefSeq" id="WP_089285184.1">
    <property type="nucleotide sequence ID" value="NZ_FZOJ01000041.1"/>
</dbReference>
<proteinExistence type="predicted"/>
<protein>
    <submittedName>
        <fullName evidence="1">Transcriptional regulator, BadM/Rrf2 family</fullName>
    </submittedName>
</protein>
<dbReference type="PANTHER" id="PTHR33221">
    <property type="entry name" value="WINGED HELIX-TURN-HELIX TRANSCRIPTIONAL REGULATOR, RRF2 FAMILY"/>
    <property type="match status" value="1"/>
</dbReference>
<dbReference type="Gene3D" id="1.10.10.10">
    <property type="entry name" value="Winged helix-like DNA-binding domain superfamily/Winged helix DNA-binding domain"/>
    <property type="match status" value="1"/>
</dbReference>
<dbReference type="Proteomes" id="UP000198304">
    <property type="component" value="Unassembled WGS sequence"/>
</dbReference>
<dbReference type="InterPro" id="IPR036388">
    <property type="entry name" value="WH-like_DNA-bd_sf"/>
</dbReference>
<dbReference type="InterPro" id="IPR036390">
    <property type="entry name" value="WH_DNA-bd_sf"/>
</dbReference>
<accession>A0A239JZA8</accession>
<dbReference type="OrthoDB" id="9808360at2"/>
<dbReference type="SUPFAM" id="SSF46785">
    <property type="entry name" value="Winged helix' DNA-binding domain"/>
    <property type="match status" value="1"/>
</dbReference>
<dbReference type="GO" id="GO:0005829">
    <property type="term" value="C:cytosol"/>
    <property type="evidence" value="ECO:0007669"/>
    <property type="project" value="TreeGrafter"/>
</dbReference>
<dbReference type="NCBIfam" id="TIGR00738">
    <property type="entry name" value="rrf2_super"/>
    <property type="match status" value="1"/>
</dbReference>
<gene>
    <name evidence="1" type="ORF">SAMN05446037_104111</name>
</gene>
<reference evidence="1 2" key="1">
    <citation type="submission" date="2017-06" db="EMBL/GenBank/DDBJ databases">
        <authorList>
            <person name="Kim H.J."/>
            <person name="Triplett B.A."/>
        </authorList>
    </citation>
    <scope>NUCLEOTIDE SEQUENCE [LARGE SCALE GENOMIC DNA]</scope>
    <source>
        <strain evidence="1 2">SCA</strain>
    </source>
</reference>
<dbReference type="PROSITE" id="PS51197">
    <property type="entry name" value="HTH_RRF2_2"/>
    <property type="match status" value="1"/>
</dbReference>
<organism evidence="1 2">
    <name type="scientific">Anaerovirgula multivorans</name>
    <dbReference type="NCBI Taxonomy" id="312168"/>
    <lineage>
        <taxon>Bacteria</taxon>
        <taxon>Bacillati</taxon>
        <taxon>Bacillota</taxon>
        <taxon>Clostridia</taxon>
        <taxon>Peptostreptococcales</taxon>
        <taxon>Natronincolaceae</taxon>
        <taxon>Anaerovirgula</taxon>
    </lineage>
</organism>
<dbReference type="PANTHER" id="PTHR33221:SF9">
    <property type="entry name" value="RRF2 FAMILY PROTEIN"/>
    <property type="match status" value="1"/>
</dbReference>
<evidence type="ECO:0000313" key="1">
    <source>
        <dbReference type="EMBL" id="SNT11105.1"/>
    </source>
</evidence>
<evidence type="ECO:0000313" key="2">
    <source>
        <dbReference type="Proteomes" id="UP000198304"/>
    </source>
</evidence>
<dbReference type="Pfam" id="PF02082">
    <property type="entry name" value="Rrf2"/>
    <property type="match status" value="1"/>
</dbReference>
<keyword evidence="2" id="KW-1185">Reference proteome</keyword>